<sequence>LAPSKTLKLNLVSATENIKENHFRNLPPVNVLQLNMCQTGFRISDSTFLALVGKHRIVDIWSPEEGIQEIATFVKALEIVSQTGHRLEFCTSLSRLFEFLSSFGVNWDGENIISFDPSII</sequence>
<protein>
    <submittedName>
        <fullName evidence="1">Uncharacterized protein</fullName>
    </submittedName>
</protein>
<name>A0AAN4Z6A4_9BILA</name>
<gene>
    <name evidence="1" type="ORF">PMAYCL1PPCAC_05086</name>
</gene>
<reference evidence="2" key="1">
    <citation type="submission" date="2022-10" db="EMBL/GenBank/DDBJ databases">
        <title>Genome assembly of Pristionchus species.</title>
        <authorList>
            <person name="Yoshida K."/>
            <person name="Sommer R.J."/>
        </authorList>
    </citation>
    <scope>NUCLEOTIDE SEQUENCE [LARGE SCALE GENOMIC DNA]</scope>
    <source>
        <strain evidence="2">RS5460</strain>
    </source>
</reference>
<feature type="non-terminal residue" evidence="1">
    <location>
        <position position="1"/>
    </location>
</feature>
<keyword evidence="2" id="KW-1185">Reference proteome</keyword>
<dbReference type="AlphaFoldDB" id="A0AAN4Z6A4"/>
<organism evidence="1 2">
    <name type="scientific">Pristionchus mayeri</name>
    <dbReference type="NCBI Taxonomy" id="1317129"/>
    <lineage>
        <taxon>Eukaryota</taxon>
        <taxon>Metazoa</taxon>
        <taxon>Ecdysozoa</taxon>
        <taxon>Nematoda</taxon>
        <taxon>Chromadorea</taxon>
        <taxon>Rhabditida</taxon>
        <taxon>Rhabditina</taxon>
        <taxon>Diplogasteromorpha</taxon>
        <taxon>Diplogasteroidea</taxon>
        <taxon>Neodiplogasteridae</taxon>
        <taxon>Pristionchus</taxon>
    </lineage>
</organism>
<evidence type="ECO:0000313" key="1">
    <source>
        <dbReference type="EMBL" id="GMR34891.1"/>
    </source>
</evidence>
<dbReference type="Proteomes" id="UP001328107">
    <property type="component" value="Unassembled WGS sequence"/>
</dbReference>
<feature type="non-terminal residue" evidence="1">
    <location>
        <position position="120"/>
    </location>
</feature>
<evidence type="ECO:0000313" key="2">
    <source>
        <dbReference type="Proteomes" id="UP001328107"/>
    </source>
</evidence>
<dbReference type="EMBL" id="BTRK01000002">
    <property type="protein sequence ID" value="GMR34891.1"/>
    <property type="molecule type" value="Genomic_DNA"/>
</dbReference>
<proteinExistence type="predicted"/>
<comment type="caution">
    <text evidence="1">The sequence shown here is derived from an EMBL/GenBank/DDBJ whole genome shotgun (WGS) entry which is preliminary data.</text>
</comment>
<accession>A0AAN4Z6A4</accession>